<dbReference type="InterPro" id="IPR037656">
    <property type="entry name" value="DUF5525"/>
</dbReference>
<evidence type="ECO:0000313" key="2">
    <source>
        <dbReference type="EMBL" id="GLD58741.1"/>
    </source>
</evidence>
<dbReference type="AlphaFoldDB" id="A0AAD3R870"/>
<dbReference type="EMBL" id="BRZM01000035">
    <property type="protein sequence ID" value="GLD58741.1"/>
    <property type="molecule type" value="Genomic_DNA"/>
</dbReference>
<name>A0AAD3R870_LATJO</name>
<feature type="region of interest" description="Disordered" evidence="1">
    <location>
        <begin position="366"/>
        <end position="386"/>
    </location>
</feature>
<dbReference type="PANTHER" id="PTHR28422">
    <property type="entry name" value="SIMILAR TO HUMAN CHROMOSOME 15 OPEN READING FRAME 39"/>
    <property type="match status" value="1"/>
</dbReference>
<accession>A0AAD3R870</accession>
<evidence type="ECO:0000256" key="1">
    <source>
        <dbReference type="SAM" id="MobiDB-lite"/>
    </source>
</evidence>
<dbReference type="Proteomes" id="UP001279410">
    <property type="component" value="Unassembled WGS sequence"/>
</dbReference>
<reference evidence="2" key="1">
    <citation type="submission" date="2022-08" db="EMBL/GenBank/DDBJ databases">
        <title>Genome sequencing of akame (Lates japonicus).</title>
        <authorList>
            <person name="Hashiguchi Y."/>
            <person name="Takahashi H."/>
        </authorList>
    </citation>
    <scope>NUCLEOTIDE SEQUENCE</scope>
    <source>
        <strain evidence="2">Kochi</strain>
    </source>
</reference>
<dbReference type="PANTHER" id="PTHR28422:SF1">
    <property type="entry name" value="SIMILAR TO HUMAN CHROMOSOME 15 OPEN READING FRAME 39"/>
    <property type="match status" value="1"/>
</dbReference>
<gene>
    <name evidence="2" type="ORF">AKAME5_001083000</name>
</gene>
<comment type="caution">
    <text evidence="2">The sequence shown here is derived from an EMBL/GenBank/DDBJ whole genome shotgun (WGS) entry which is preliminary data.</text>
</comment>
<proteinExistence type="predicted"/>
<keyword evidence="3" id="KW-1185">Reference proteome</keyword>
<protein>
    <submittedName>
        <fullName evidence="2">Uncharacterized protein</fullName>
    </submittedName>
</protein>
<organism evidence="2 3">
    <name type="scientific">Lates japonicus</name>
    <name type="common">Japanese lates</name>
    <dbReference type="NCBI Taxonomy" id="270547"/>
    <lineage>
        <taxon>Eukaryota</taxon>
        <taxon>Metazoa</taxon>
        <taxon>Chordata</taxon>
        <taxon>Craniata</taxon>
        <taxon>Vertebrata</taxon>
        <taxon>Euteleostomi</taxon>
        <taxon>Actinopterygii</taxon>
        <taxon>Neopterygii</taxon>
        <taxon>Teleostei</taxon>
        <taxon>Neoteleostei</taxon>
        <taxon>Acanthomorphata</taxon>
        <taxon>Carangaria</taxon>
        <taxon>Carangaria incertae sedis</taxon>
        <taxon>Centropomidae</taxon>
        <taxon>Lates</taxon>
    </lineage>
</organism>
<dbReference type="Pfam" id="PF17663">
    <property type="entry name" value="DUF5525"/>
    <property type="match status" value="1"/>
</dbReference>
<evidence type="ECO:0000313" key="3">
    <source>
        <dbReference type="Proteomes" id="UP001279410"/>
    </source>
</evidence>
<sequence length="661" mass="74633">MLDCLYLMFVNFSKSRVDFGRAARTFWQAFVFISWDFGALGLTSPQTRGEEKLSPRFLEAVFHGVFVEIINCHHSSEIWSPVSAPSEQGYYMMSSQSTQTLIDPAFQSKMPLFDGTIAAAGLSKPQNMSGFLGKQALQYSGAYFTYDPRGKDGAGFTPPWSNSKTSLLDGRSPVSHLPGMEGQSHVIYRQDSSPSEESHSHSSSLCHAPVKQGFTLYTKSPGISSPVAIRKQKAGGENSSPPSENSVYLAIPKPVYGHNPCCNELGCVIGQRYSIEHGSPRMPNAVYEHDWMQADAHYTERPSIQRKAQDTLLQQRGLQFEPSAEPLKRMTVEAYSPSATRTLPPMIDRNYSSYPCTPTRTLFGSLSEQSQRLRTSPRGYPGLYPSHPTYEHVTSEVYQERSPMSKYGQLTQHPVFYYPQANEECLKLSTYKIILPDMKHSSPAPPTEKPPAQPITDSIPKLKLEMPVRKHFFELHHSLCKLMSKSVSASSEQELRTWLSQFELTEPASPSTKVQKVSCLLGVKAREAWLNEEMKSALQRVLERLREYTTQERCPFPHVMRTGAVFLPMLVMKELLFPMVQGGFIDQVLQEHKVELRPTTLSEEKILIQLHKRACSSRLRRLMSLKHLPDIYADVVNLLYYTCVCKHLESTSPDVQKRVQD</sequence>